<evidence type="ECO:0000256" key="1">
    <source>
        <dbReference type="ARBA" id="ARBA00023015"/>
    </source>
</evidence>
<dbReference type="InterPro" id="IPR011008">
    <property type="entry name" value="Dimeric_a/b-barrel"/>
</dbReference>
<evidence type="ECO:0000313" key="5">
    <source>
        <dbReference type="EMBL" id="MFD0803275.1"/>
    </source>
</evidence>
<feature type="non-terminal residue" evidence="5">
    <location>
        <position position="1"/>
    </location>
</feature>
<evidence type="ECO:0000259" key="4">
    <source>
        <dbReference type="PROSITE" id="PS50956"/>
    </source>
</evidence>
<dbReference type="InterPro" id="IPR036388">
    <property type="entry name" value="WH-like_DNA-bd_sf"/>
</dbReference>
<dbReference type="InterPro" id="IPR000485">
    <property type="entry name" value="AsnC-type_HTH_dom"/>
</dbReference>
<keyword evidence="2" id="KW-0238">DNA-binding</keyword>
<dbReference type="Proteomes" id="UP001596956">
    <property type="component" value="Unassembled WGS sequence"/>
</dbReference>
<dbReference type="PRINTS" id="PR00033">
    <property type="entry name" value="HTHASNC"/>
</dbReference>
<evidence type="ECO:0000256" key="3">
    <source>
        <dbReference type="ARBA" id="ARBA00023163"/>
    </source>
</evidence>
<name>A0ABW3BJP0_9ACTN</name>
<dbReference type="SUPFAM" id="SSF46785">
    <property type="entry name" value="Winged helix' DNA-binding domain"/>
    <property type="match status" value="1"/>
</dbReference>
<reference evidence="6" key="1">
    <citation type="journal article" date="2019" name="Int. J. Syst. Evol. Microbiol.">
        <title>The Global Catalogue of Microorganisms (GCM) 10K type strain sequencing project: providing services to taxonomists for standard genome sequencing and annotation.</title>
        <authorList>
            <consortium name="The Broad Institute Genomics Platform"/>
            <consortium name="The Broad Institute Genome Sequencing Center for Infectious Disease"/>
            <person name="Wu L."/>
            <person name="Ma J."/>
        </authorList>
    </citation>
    <scope>NUCLEOTIDE SEQUENCE [LARGE SCALE GENOMIC DNA]</scope>
    <source>
        <strain evidence="6">CCUG 63369</strain>
    </source>
</reference>
<keyword evidence="6" id="KW-1185">Reference proteome</keyword>
<dbReference type="SUPFAM" id="SSF54909">
    <property type="entry name" value="Dimeric alpha+beta barrel"/>
    <property type="match status" value="1"/>
</dbReference>
<keyword evidence="1" id="KW-0805">Transcription regulation</keyword>
<keyword evidence="3" id="KW-0804">Transcription</keyword>
<sequence length="206" mass="21376">ATLVSVTTGGRPVTTEVSGRGLAELTAEVDEIRALPQAGGVTAAVYTRVLKAAPCFGAAPLRVSPDDTDRRLLALLESDGRLSFAEMAGRVELSAGAVRSRVMRLLEAGAVRVTALLDPAADALAAHGGFAARLEDDSGDAAAEIAAREEVGFLARCLGPADLVGTVAASSASGLHEVFERMRSRPGVHLAETWLSLSHVKERHDA</sequence>
<dbReference type="PANTHER" id="PTHR30154:SF34">
    <property type="entry name" value="TRANSCRIPTIONAL REGULATOR AZLB"/>
    <property type="match status" value="1"/>
</dbReference>
<dbReference type="InterPro" id="IPR019888">
    <property type="entry name" value="Tscrpt_reg_AsnC-like"/>
</dbReference>
<dbReference type="SMART" id="SM00344">
    <property type="entry name" value="HTH_ASNC"/>
    <property type="match status" value="1"/>
</dbReference>
<comment type="caution">
    <text evidence="5">The sequence shown here is derived from an EMBL/GenBank/DDBJ whole genome shotgun (WGS) entry which is preliminary data.</text>
</comment>
<proteinExistence type="predicted"/>
<dbReference type="PANTHER" id="PTHR30154">
    <property type="entry name" value="LEUCINE-RESPONSIVE REGULATORY PROTEIN"/>
    <property type="match status" value="1"/>
</dbReference>
<gene>
    <name evidence="5" type="ORF">ACFQZU_18390</name>
</gene>
<accession>A0ABW3BJP0</accession>
<dbReference type="PROSITE" id="PS50956">
    <property type="entry name" value="HTH_ASNC_2"/>
    <property type="match status" value="1"/>
</dbReference>
<organism evidence="5 6">
    <name type="scientific">Streptomonospora algeriensis</name>
    <dbReference type="NCBI Taxonomy" id="995084"/>
    <lineage>
        <taxon>Bacteria</taxon>
        <taxon>Bacillati</taxon>
        <taxon>Actinomycetota</taxon>
        <taxon>Actinomycetes</taxon>
        <taxon>Streptosporangiales</taxon>
        <taxon>Nocardiopsidaceae</taxon>
        <taxon>Streptomonospora</taxon>
    </lineage>
</organism>
<dbReference type="Gene3D" id="3.30.70.920">
    <property type="match status" value="1"/>
</dbReference>
<protein>
    <submittedName>
        <fullName evidence="5">Lrp/AsnC family transcriptional regulator</fullName>
    </submittedName>
</protein>
<feature type="domain" description="HTH asnC-type" evidence="4">
    <location>
        <begin position="65"/>
        <end position="125"/>
    </location>
</feature>
<evidence type="ECO:0000256" key="2">
    <source>
        <dbReference type="ARBA" id="ARBA00023125"/>
    </source>
</evidence>
<dbReference type="Gene3D" id="1.10.10.10">
    <property type="entry name" value="Winged helix-like DNA-binding domain superfamily/Winged helix DNA-binding domain"/>
    <property type="match status" value="1"/>
</dbReference>
<evidence type="ECO:0000313" key="6">
    <source>
        <dbReference type="Proteomes" id="UP001596956"/>
    </source>
</evidence>
<dbReference type="Pfam" id="PF13404">
    <property type="entry name" value="HTH_AsnC-type"/>
    <property type="match status" value="1"/>
</dbReference>
<dbReference type="InterPro" id="IPR036390">
    <property type="entry name" value="WH_DNA-bd_sf"/>
</dbReference>
<dbReference type="InterPro" id="IPR011991">
    <property type="entry name" value="ArsR-like_HTH"/>
</dbReference>
<dbReference type="CDD" id="cd00090">
    <property type="entry name" value="HTH_ARSR"/>
    <property type="match status" value="1"/>
</dbReference>
<dbReference type="EMBL" id="JBHTHR010000813">
    <property type="protein sequence ID" value="MFD0803275.1"/>
    <property type="molecule type" value="Genomic_DNA"/>
</dbReference>